<reference evidence="1" key="2">
    <citation type="journal article" date="2015" name="Data Brief">
        <title>Shoot transcriptome of the giant reed, Arundo donax.</title>
        <authorList>
            <person name="Barrero R.A."/>
            <person name="Guerrero F.D."/>
            <person name="Moolhuijzen P."/>
            <person name="Goolsby J.A."/>
            <person name="Tidwell J."/>
            <person name="Bellgard S.E."/>
            <person name="Bellgard M.I."/>
        </authorList>
    </citation>
    <scope>NUCLEOTIDE SEQUENCE</scope>
    <source>
        <tissue evidence="1">Shoot tissue taken approximately 20 cm above the soil surface</tissue>
    </source>
</reference>
<name>A0A0A8ZUY8_ARUDO</name>
<evidence type="ECO:0000313" key="1">
    <source>
        <dbReference type="EMBL" id="JAD41523.1"/>
    </source>
</evidence>
<protein>
    <submittedName>
        <fullName evidence="1">Uncharacterized protein</fullName>
    </submittedName>
</protein>
<dbReference type="AlphaFoldDB" id="A0A0A8ZUY8"/>
<dbReference type="EMBL" id="GBRH01256372">
    <property type="protein sequence ID" value="JAD41523.1"/>
    <property type="molecule type" value="Transcribed_RNA"/>
</dbReference>
<reference evidence="1" key="1">
    <citation type="submission" date="2014-09" db="EMBL/GenBank/DDBJ databases">
        <authorList>
            <person name="Magalhaes I.L.F."/>
            <person name="Oliveira U."/>
            <person name="Santos F.R."/>
            <person name="Vidigal T.H.D.A."/>
            <person name="Brescovit A.D."/>
            <person name="Santos A.J."/>
        </authorList>
    </citation>
    <scope>NUCLEOTIDE SEQUENCE</scope>
    <source>
        <tissue evidence="1">Shoot tissue taken approximately 20 cm above the soil surface</tissue>
    </source>
</reference>
<sequence length="32" mass="3654">MDFTAHLELLRGFSLKSLISCSSRLLPDKYVL</sequence>
<proteinExistence type="predicted"/>
<accession>A0A0A8ZUY8</accession>
<organism evidence="1">
    <name type="scientific">Arundo donax</name>
    <name type="common">Giant reed</name>
    <name type="synonym">Donax arundinaceus</name>
    <dbReference type="NCBI Taxonomy" id="35708"/>
    <lineage>
        <taxon>Eukaryota</taxon>
        <taxon>Viridiplantae</taxon>
        <taxon>Streptophyta</taxon>
        <taxon>Embryophyta</taxon>
        <taxon>Tracheophyta</taxon>
        <taxon>Spermatophyta</taxon>
        <taxon>Magnoliopsida</taxon>
        <taxon>Liliopsida</taxon>
        <taxon>Poales</taxon>
        <taxon>Poaceae</taxon>
        <taxon>PACMAD clade</taxon>
        <taxon>Arundinoideae</taxon>
        <taxon>Arundineae</taxon>
        <taxon>Arundo</taxon>
    </lineage>
</organism>